<dbReference type="SUPFAM" id="SSF46785">
    <property type="entry name" value="Winged helix' DNA-binding domain"/>
    <property type="match status" value="1"/>
</dbReference>
<comment type="similarity">
    <text evidence="1">Belongs to the LysR transcriptional regulatory family.</text>
</comment>
<evidence type="ECO:0000256" key="4">
    <source>
        <dbReference type="ARBA" id="ARBA00023163"/>
    </source>
</evidence>
<comment type="caution">
    <text evidence="6">The sequence shown here is derived from an EMBL/GenBank/DDBJ whole genome shotgun (WGS) entry which is preliminary data.</text>
</comment>
<dbReference type="PANTHER" id="PTHR30118">
    <property type="entry name" value="HTH-TYPE TRANSCRIPTIONAL REGULATOR LEUO-RELATED"/>
    <property type="match status" value="1"/>
</dbReference>
<evidence type="ECO:0000259" key="5">
    <source>
        <dbReference type="PROSITE" id="PS50931"/>
    </source>
</evidence>
<protein>
    <submittedName>
        <fullName evidence="6">Transcriptional regulator LysR</fullName>
    </submittedName>
</protein>
<proteinExistence type="inferred from homology"/>
<dbReference type="InterPro" id="IPR000847">
    <property type="entry name" value="LysR_HTH_N"/>
</dbReference>
<reference evidence="6 7" key="1">
    <citation type="journal article" date="2013" name="Genome Announc.">
        <title>Genome Sequence of the Pigment-Producing Bacterium Pseudogulbenkiania ferrooxidans, Isolated from Loktak Lake.</title>
        <authorList>
            <person name="Puranik S."/>
            <person name="Talkal R."/>
            <person name="Qureshi A."/>
            <person name="Khardenavis A."/>
            <person name="Kapley A."/>
            <person name="Purohit H.J."/>
        </authorList>
    </citation>
    <scope>NUCLEOTIDE SEQUENCE [LARGE SCALE GENOMIC DNA]</scope>
    <source>
        <strain evidence="6 7">EGD-HP2</strain>
    </source>
</reference>
<dbReference type="Pfam" id="PF03466">
    <property type="entry name" value="LysR_substrate"/>
    <property type="match status" value="1"/>
</dbReference>
<sequence length="320" mass="34922">MMKRPAMPFKSIGMMMSIREKDFRGVDLNLLVTLAVLLRERSVSRAATCLHLGQPAVSGALARLRELFNDELLVRVPQGMVPTARALALQSQLTPLLEQLQTLLFAEPAFEPASATRAFSLGMSDWVEIWLAPKLLPRLRALAPRLRVALETTDPFTGSAMLEQSRMELGVSVFVPGPAWQQTRPLRSMGFAVVYDPRQLPLSAPLSLDDYLAHEHALVSYRGARQGTADRALAERGLSRTVSHTASRFASLPPLLKALPLLATVPEALADEWAANHGLRASPPPLDLPPFTVSLIRHAASAGDPGLDWLEAQIIEIAGQ</sequence>
<evidence type="ECO:0000313" key="6">
    <source>
        <dbReference type="EMBL" id="ERE06423.1"/>
    </source>
</evidence>
<feature type="domain" description="HTH lysR-type" evidence="5">
    <location>
        <begin position="26"/>
        <end position="83"/>
    </location>
</feature>
<dbReference type="InterPro" id="IPR005119">
    <property type="entry name" value="LysR_subst-bd"/>
</dbReference>
<accession>A0ABP2XKW5</accession>
<dbReference type="SUPFAM" id="SSF53850">
    <property type="entry name" value="Periplasmic binding protein-like II"/>
    <property type="match status" value="1"/>
</dbReference>
<dbReference type="CDD" id="cd08464">
    <property type="entry name" value="PBP2_DntR_like_2"/>
    <property type="match status" value="1"/>
</dbReference>
<keyword evidence="4" id="KW-0804">Transcription</keyword>
<dbReference type="PRINTS" id="PR00039">
    <property type="entry name" value="HTHLYSR"/>
</dbReference>
<evidence type="ECO:0000256" key="3">
    <source>
        <dbReference type="ARBA" id="ARBA00023125"/>
    </source>
</evidence>
<keyword evidence="3" id="KW-0238">DNA-binding</keyword>
<dbReference type="InterPro" id="IPR036390">
    <property type="entry name" value="WH_DNA-bd_sf"/>
</dbReference>
<dbReference type="Gene3D" id="1.10.10.10">
    <property type="entry name" value="Winged helix-like DNA-binding domain superfamily/Winged helix DNA-binding domain"/>
    <property type="match status" value="1"/>
</dbReference>
<name>A0ABP2XKW5_9NEIS</name>
<dbReference type="PROSITE" id="PS50931">
    <property type="entry name" value="HTH_LYSR"/>
    <property type="match status" value="1"/>
</dbReference>
<dbReference type="Gene3D" id="3.40.190.10">
    <property type="entry name" value="Periplasmic binding protein-like II"/>
    <property type="match status" value="2"/>
</dbReference>
<evidence type="ECO:0000313" key="7">
    <source>
        <dbReference type="Proteomes" id="UP000016426"/>
    </source>
</evidence>
<dbReference type="PANTHER" id="PTHR30118:SF15">
    <property type="entry name" value="TRANSCRIPTIONAL REGULATORY PROTEIN"/>
    <property type="match status" value="1"/>
</dbReference>
<evidence type="ECO:0000256" key="1">
    <source>
        <dbReference type="ARBA" id="ARBA00009437"/>
    </source>
</evidence>
<evidence type="ECO:0000256" key="2">
    <source>
        <dbReference type="ARBA" id="ARBA00023015"/>
    </source>
</evidence>
<dbReference type="EMBL" id="AVPH01000233">
    <property type="protein sequence ID" value="ERE06423.1"/>
    <property type="molecule type" value="Genomic_DNA"/>
</dbReference>
<organism evidence="6 7">
    <name type="scientific">Pseudogulbenkiania ferrooxidans EGD-HP2</name>
    <dbReference type="NCBI Taxonomy" id="1388764"/>
    <lineage>
        <taxon>Bacteria</taxon>
        <taxon>Pseudomonadati</taxon>
        <taxon>Pseudomonadota</taxon>
        <taxon>Betaproteobacteria</taxon>
        <taxon>Neisseriales</taxon>
        <taxon>Chromobacteriaceae</taxon>
        <taxon>Pseudogulbenkiania</taxon>
    </lineage>
</organism>
<dbReference type="Proteomes" id="UP000016426">
    <property type="component" value="Unassembled WGS sequence"/>
</dbReference>
<dbReference type="InterPro" id="IPR036388">
    <property type="entry name" value="WH-like_DNA-bd_sf"/>
</dbReference>
<keyword evidence="2" id="KW-0805">Transcription regulation</keyword>
<keyword evidence="7" id="KW-1185">Reference proteome</keyword>
<dbReference type="InterPro" id="IPR050389">
    <property type="entry name" value="LysR-type_TF"/>
</dbReference>
<gene>
    <name evidence="6" type="ORF">O166_08560</name>
</gene>
<dbReference type="Pfam" id="PF00126">
    <property type="entry name" value="HTH_1"/>
    <property type="match status" value="1"/>
</dbReference>